<dbReference type="GO" id="GO:0005524">
    <property type="term" value="F:ATP binding"/>
    <property type="evidence" value="ECO:0007669"/>
    <property type="project" value="UniProtKB-KW"/>
</dbReference>
<dbReference type="GO" id="GO:0038199">
    <property type="term" value="F:ethylene receptor activity"/>
    <property type="evidence" value="ECO:0007669"/>
    <property type="project" value="TreeGrafter"/>
</dbReference>
<organism evidence="7 8">
    <name type="scientific">Methylomarinum roseum</name>
    <dbReference type="NCBI Taxonomy" id="3067653"/>
    <lineage>
        <taxon>Bacteria</taxon>
        <taxon>Pseudomonadati</taxon>
        <taxon>Pseudomonadota</taxon>
        <taxon>Gammaproteobacteria</taxon>
        <taxon>Methylococcales</taxon>
        <taxon>Methylococcaceae</taxon>
        <taxon>Methylomarinum</taxon>
    </lineage>
</organism>
<keyword evidence="5" id="KW-1133">Transmembrane helix</keyword>
<dbReference type="GO" id="GO:0016740">
    <property type="term" value="F:transferase activity"/>
    <property type="evidence" value="ECO:0007669"/>
    <property type="project" value="UniProtKB-KW"/>
</dbReference>
<name>A0AAU7NTM0_9GAMM</name>
<dbReference type="GO" id="GO:0046872">
    <property type="term" value="F:metal ion binding"/>
    <property type="evidence" value="ECO:0007669"/>
    <property type="project" value="UniProtKB-KW"/>
</dbReference>
<evidence type="ECO:0000256" key="1">
    <source>
        <dbReference type="ARBA" id="ARBA00022679"/>
    </source>
</evidence>
<reference evidence="7 8" key="1">
    <citation type="journal article" date="2024" name="Microbiology">
        <title>Methylomarinum rosea sp. nov., a novel halophilic methanotrophic bacterium from the hypersaline Lake Elton.</title>
        <authorList>
            <person name="Suleimanov R.Z."/>
            <person name="Oshkin I.Y."/>
            <person name="Danilova O.V."/>
            <person name="Suzina N.E."/>
            <person name="Dedysh S.N."/>
        </authorList>
    </citation>
    <scope>NUCLEOTIDE SEQUENCE [LARGE SCALE GENOMIC DNA]</scope>
    <source>
        <strain evidence="7 8">Ch1-1</strain>
    </source>
</reference>
<keyword evidence="2" id="KW-0479">Metal-binding</keyword>
<keyword evidence="5" id="KW-0472">Membrane</keyword>
<keyword evidence="1" id="KW-0808">Transferase</keyword>
<keyword evidence="3" id="KW-0547">Nucleotide-binding</keyword>
<dbReference type="PANTHER" id="PTHR24423">
    <property type="entry name" value="TWO-COMPONENT SENSOR HISTIDINE KINASE"/>
    <property type="match status" value="1"/>
</dbReference>
<keyword evidence="4" id="KW-0067">ATP-binding</keyword>
<evidence type="ECO:0000256" key="4">
    <source>
        <dbReference type="ARBA" id="ARBA00022840"/>
    </source>
</evidence>
<sequence length="104" mass="11850">MHDMLNFLFSSEGFMPHGVCFYWQPIILWVTVVSDLLTFVAYFSIPVALGYFVYNRPDLENKWLYLLFSGFIFACGTTHLLAAINVWMPLYGLSAIVKAITASI</sequence>
<dbReference type="Proteomes" id="UP001225378">
    <property type="component" value="Chromosome"/>
</dbReference>
<dbReference type="GO" id="GO:0051740">
    <property type="term" value="F:ethylene binding"/>
    <property type="evidence" value="ECO:0007669"/>
    <property type="project" value="TreeGrafter"/>
</dbReference>
<keyword evidence="5" id="KW-0812">Transmembrane</keyword>
<evidence type="ECO:0000256" key="5">
    <source>
        <dbReference type="SAM" id="Phobius"/>
    </source>
</evidence>
<accession>A0AAU7NTM0</accession>
<evidence type="ECO:0000313" key="8">
    <source>
        <dbReference type="Proteomes" id="UP001225378"/>
    </source>
</evidence>
<feature type="domain" description="Ethylene receptor 1-like N-terminal" evidence="6">
    <location>
        <begin position="27"/>
        <end position="103"/>
    </location>
</feature>
<proteinExistence type="predicted"/>
<dbReference type="AlphaFoldDB" id="A0AAU7NTM0"/>
<dbReference type="KEGG" id="mech:Q9L42_018765"/>
<evidence type="ECO:0000256" key="3">
    <source>
        <dbReference type="ARBA" id="ARBA00022741"/>
    </source>
</evidence>
<evidence type="ECO:0000256" key="2">
    <source>
        <dbReference type="ARBA" id="ARBA00022723"/>
    </source>
</evidence>
<evidence type="ECO:0000313" key="7">
    <source>
        <dbReference type="EMBL" id="XBS20365.1"/>
    </source>
</evidence>
<gene>
    <name evidence="7" type="ORF">Q9L42_018765</name>
</gene>
<evidence type="ECO:0000259" key="6">
    <source>
        <dbReference type="Pfam" id="PF25487"/>
    </source>
</evidence>
<dbReference type="EMBL" id="CP157743">
    <property type="protein sequence ID" value="XBS20365.1"/>
    <property type="molecule type" value="Genomic_DNA"/>
</dbReference>
<protein>
    <recommendedName>
        <fullName evidence="6">Ethylene receptor 1-like N-terminal domain-containing protein</fullName>
    </recommendedName>
</protein>
<dbReference type="RefSeq" id="WP_349431598.1">
    <property type="nucleotide sequence ID" value="NZ_CP157743.1"/>
</dbReference>
<dbReference type="PANTHER" id="PTHR24423:SF624">
    <property type="entry name" value="ETHYLENE RECEPTOR 3"/>
    <property type="match status" value="1"/>
</dbReference>
<dbReference type="Pfam" id="PF25487">
    <property type="entry name" value="ETR1_N"/>
    <property type="match status" value="1"/>
</dbReference>
<feature type="transmembrane region" description="Helical" evidence="5">
    <location>
        <begin position="26"/>
        <end position="52"/>
    </location>
</feature>
<keyword evidence="8" id="KW-1185">Reference proteome</keyword>
<feature type="transmembrane region" description="Helical" evidence="5">
    <location>
        <begin position="64"/>
        <end position="88"/>
    </location>
</feature>
<dbReference type="InterPro" id="IPR058544">
    <property type="entry name" value="ETR1_N"/>
</dbReference>